<evidence type="ECO:0000256" key="1">
    <source>
        <dbReference type="ARBA" id="ARBA00022691"/>
    </source>
</evidence>
<evidence type="ECO:0000256" key="3">
    <source>
        <dbReference type="ARBA" id="ARBA00023004"/>
    </source>
</evidence>
<dbReference type="Pfam" id="PF04055">
    <property type="entry name" value="Radical_SAM"/>
    <property type="match status" value="1"/>
</dbReference>
<dbReference type="Proteomes" id="UP001303587">
    <property type="component" value="Chromosome"/>
</dbReference>
<dbReference type="GO" id="GO:0051536">
    <property type="term" value="F:iron-sulfur cluster binding"/>
    <property type="evidence" value="ECO:0007669"/>
    <property type="project" value="UniProtKB-KW"/>
</dbReference>
<keyword evidence="7" id="KW-1185">Reference proteome</keyword>
<accession>A0AA96ZWB9</accession>
<organism evidence="6 7">
    <name type="scientific">Methanolapillus millepedarum</name>
    <dbReference type="NCBI Taxonomy" id="3028296"/>
    <lineage>
        <taxon>Archaea</taxon>
        <taxon>Methanobacteriati</taxon>
        <taxon>Methanobacteriota</taxon>
        <taxon>Stenosarchaea group</taxon>
        <taxon>Methanomicrobia</taxon>
        <taxon>Methanosarcinales</taxon>
        <taxon>Methanosarcinaceae</taxon>
        <taxon>Methanolapillus</taxon>
    </lineage>
</organism>
<proteinExistence type="predicted"/>
<dbReference type="SUPFAM" id="SSF102114">
    <property type="entry name" value="Radical SAM enzymes"/>
    <property type="match status" value="1"/>
</dbReference>
<evidence type="ECO:0000313" key="7">
    <source>
        <dbReference type="Proteomes" id="UP001303587"/>
    </source>
</evidence>
<dbReference type="InterPro" id="IPR023885">
    <property type="entry name" value="4Fe4S-binding_SPASM_dom"/>
</dbReference>
<feature type="domain" description="Elp3/MiaA/NifB-like radical SAM core" evidence="5">
    <location>
        <begin position="89"/>
        <end position="290"/>
    </location>
</feature>
<evidence type="ECO:0000256" key="2">
    <source>
        <dbReference type="ARBA" id="ARBA00022723"/>
    </source>
</evidence>
<dbReference type="Pfam" id="PF13186">
    <property type="entry name" value="SPASM"/>
    <property type="match status" value="1"/>
</dbReference>
<name>A0AA96ZWB9_9EURY</name>
<dbReference type="SFLD" id="SFLDG01386">
    <property type="entry name" value="main_SPASM_domain-containing"/>
    <property type="match status" value="1"/>
</dbReference>
<keyword evidence="2" id="KW-0479">Metal-binding</keyword>
<dbReference type="EC" id="1.21.98.4" evidence="6"/>
<evidence type="ECO:0000256" key="4">
    <source>
        <dbReference type="ARBA" id="ARBA00023014"/>
    </source>
</evidence>
<dbReference type="AlphaFoldDB" id="A0AA96ZWB9"/>
<sequence>MQIYDYKVVKINADVVNGKVVFDATGPLSLAAKPVVDRINKVFQEEKPISITDDKIIFSTWIPPIPGPVFNRMIHSQINFSLFKKRTPDQFSIGVTPRCPNKCLHCGAADMMQPNNEMTFEQITGAINQALDMGTYLVTLDGGEPMLRKDLPEIVAAIDKERTTVSMFTSGFRLNEERAKALADAGLNSVKISFDSADPEVHDKFRGRKGAFDDAIAAVKNAKAAGIMTDMYLTISPYNIDNIEDLYALATDLGMDEMSMTGIIAVGNWKNHEDEVITRVDAKRLEEFHKRINSTPGGPRVSALPYLLGPDMFGCFAGSRWMHVASTGDVLPCPYTPLSFGNVKDEPLSEIWENIGKFPAYKKQSMVCLMRDKDFRSKYIHTIPENAQLPYYVGPKNKETNAEKEKVKTQ</sequence>
<evidence type="ECO:0000313" key="6">
    <source>
        <dbReference type="EMBL" id="WNY25777.1"/>
    </source>
</evidence>
<dbReference type="GeneID" id="89230438"/>
<keyword evidence="6" id="KW-0560">Oxidoreductase</keyword>
<protein>
    <submittedName>
        <fullName evidence="6">PqqA peptide cyclase</fullName>
        <ecNumber evidence="6">1.21.98.4</ecNumber>
    </submittedName>
</protein>
<keyword evidence="1" id="KW-0949">S-adenosyl-L-methionine</keyword>
<dbReference type="GO" id="GO:0046872">
    <property type="term" value="F:metal ion binding"/>
    <property type="evidence" value="ECO:0007669"/>
    <property type="project" value="UniProtKB-KW"/>
</dbReference>
<dbReference type="InterPro" id="IPR058240">
    <property type="entry name" value="rSAM_sf"/>
</dbReference>
<dbReference type="PANTHER" id="PTHR11228:SF7">
    <property type="entry name" value="PQQA PEPTIDE CYCLASE"/>
    <property type="match status" value="1"/>
</dbReference>
<dbReference type="Gene3D" id="3.20.20.70">
    <property type="entry name" value="Aldolase class I"/>
    <property type="match status" value="1"/>
</dbReference>
<dbReference type="InterPro" id="IPR050377">
    <property type="entry name" value="Radical_SAM_PqqE_MftC-like"/>
</dbReference>
<dbReference type="InterPro" id="IPR006638">
    <property type="entry name" value="Elp3/MiaA/NifB-like_rSAM"/>
</dbReference>
<gene>
    <name evidence="6" type="primary">pqqE_2</name>
    <name evidence="6" type="ORF">MsAc7_13380</name>
</gene>
<dbReference type="EMBL" id="CP131060">
    <property type="protein sequence ID" value="WNY25777.1"/>
    <property type="molecule type" value="Genomic_DNA"/>
</dbReference>
<dbReference type="GO" id="GO:0006783">
    <property type="term" value="P:heme biosynthetic process"/>
    <property type="evidence" value="ECO:0007669"/>
    <property type="project" value="TreeGrafter"/>
</dbReference>
<evidence type="ECO:0000259" key="5">
    <source>
        <dbReference type="SMART" id="SM00729"/>
    </source>
</evidence>
<dbReference type="SMART" id="SM00729">
    <property type="entry name" value="Elp3"/>
    <property type="match status" value="1"/>
</dbReference>
<dbReference type="PANTHER" id="PTHR11228">
    <property type="entry name" value="RADICAL SAM DOMAIN PROTEIN"/>
    <property type="match status" value="1"/>
</dbReference>
<dbReference type="SFLD" id="SFLDG01067">
    <property type="entry name" value="SPASM/twitch_domain_containing"/>
    <property type="match status" value="1"/>
</dbReference>
<dbReference type="CDD" id="cd21128">
    <property type="entry name" value="SPASM_rSAM"/>
    <property type="match status" value="1"/>
</dbReference>
<dbReference type="SFLD" id="SFLDS00029">
    <property type="entry name" value="Radical_SAM"/>
    <property type="match status" value="1"/>
</dbReference>
<reference evidence="6 7" key="1">
    <citation type="submission" date="2023-07" db="EMBL/GenBank/DDBJ databases">
        <title>Closed genoem sequence of Methanosarcinaceae archaeon Ac7.</title>
        <authorList>
            <person name="Poehlein A."/>
            <person name="Protasov E."/>
            <person name="Platt K."/>
            <person name="Reeh H."/>
            <person name="Daniel R."/>
            <person name="Brune A."/>
        </authorList>
    </citation>
    <scope>NUCLEOTIDE SEQUENCE [LARGE SCALE GENOMIC DNA]</scope>
    <source>
        <strain evidence="6 7">Ac7</strain>
    </source>
</reference>
<dbReference type="InterPro" id="IPR007197">
    <property type="entry name" value="rSAM"/>
</dbReference>
<keyword evidence="4" id="KW-0411">Iron-sulfur</keyword>
<dbReference type="GO" id="GO:0016491">
    <property type="term" value="F:oxidoreductase activity"/>
    <property type="evidence" value="ECO:0007669"/>
    <property type="project" value="UniProtKB-KW"/>
</dbReference>
<keyword evidence="3" id="KW-0408">Iron</keyword>
<dbReference type="InterPro" id="IPR013785">
    <property type="entry name" value="Aldolase_TIM"/>
</dbReference>
<dbReference type="CDD" id="cd01335">
    <property type="entry name" value="Radical_SAM"/>
    <property type="match status" value="1"/>
</dbReference>
<dbReference type="RefSeq" id="WP_338102125.1">
    <property type="nucleotide sequence ID" value="NZ_CP131060.1"/>
</dbReference>